<accession>A0A9W9DA89</accession>
<name>A0A9W9DA89_9PLEO</name>
<reference evidence="1" key="1">
    <citation type="submission" date="2022-10" db="EMBL/GenBank/DDBJ databases">
        <title>Tapping the CABI collections for fungal endophytes: first genome assemblies for Collariella, Neodidymelliopsis, Ascochyta clinopodiicola, Didymella pomorum, Didymosphaeria variabile, Neocosmospora piperis and Neocucurbitaria cava.</title>
        <authorList>
            <person name="Hill R."/>
        </authorList>
    </citation>
    <scope>NUCLEOTIDE SEQUENCE</scope>
    <source>
        <strain evidence="1">IMI 355091</strain>
    </source>
</reference>
<dbReference type="InterPro" id="IPR029063">
    <property type="entry name" value="SAM-dependent_MTases_sf"/>
</dbReference>
<proteinExistence type="predicted"/>
<dbReference type="SUPFAM" id="SSF53335">
    <property type="entry name" value="S-adenosyl-L-methionine-dependent methyltransferases"/>
    <property type="match status" value="1"/>
</dbReference>
<keyword evidence="2" id="KW-1185">Reference proteome</keyword>
<dbReference type="OrthoDB" id="413520at2759"/>
<dbReference type="Proteomes" id="UP001140510">
    <property type="component" value="Unassembled WGS sequence"/>
</dbReference>
<evidence type="ECO:0000313" key="1">
    <source>
        <dbReference type="EMBL" id="KAJ4408056.1"/>
    </source>
</evidence>
<dbReference type="Pfam" id="PF10294">
    <property type="entry name" value="Methyltransf_16"/>
    <property type="match status" value="1"/>
</dbReference>
<gene>
    <name evidence="1" type="ORF">N0V91_003404</name>
</gene>
<comment type="caution">
    <text evidence="1">The sequence shown here is derived from an EMBL/GenBank/DDBJ whole genome shotgun (WGS) entry which is preliminary data.</text>
</comment>
<dbReference type="Gene3D" id="3.40.50.150">
    <property type="entry name" value="Vaccinia Virus protein VP39"/>
    <property type="match status" value="1"/>
</dbReference>
<sequence>MTLASVLPNCNVKLSDLPEAREIVEKNITGPVLGPLPGSSLSFLELDWDNELPAPFSHAGAKVDLVLAADCTYNSDSSERVFFDLMAEAGFRETDSLEYPLPGDVEVGEDSVYLHVYRYRS</sequence>
<dbReference type="GO" id="GO:0008757">
    <property type="term" value="F:S-adenosylmethionine-dependent methyltransferase activity"/>
    <property type="evidence" value="ECO:0007669"/>
    <property type="project" value="UniProtKB-ARBA"/>
</dbReference>
<protein>
    <submittedName>
        <fullName evidence="1">Uncharacterized protein</fullName>
    </submittedName>
</protein>
<dbReference type="InterPro" id="IPR019410">
    <property type="entry name" value="Methyltransf_16"/>
</dbReference>
<dbReference type="EMBL" id="JAPEVA010000017">
    <property type="protein sequence ID" value="KAJ4408056.1"/>
    <property type="molecule type" value="Genomic_DNA"/>
</dbReference>
<evidence type="ECO:0000313" key="2">
    <source>
        <dbReference type="Proteomes" id="UP001140510"/>
    </source>
</evidence>
<organism evidence="1 2">
    <name type="scientific">Didymella pomorum</name>
    <dbReference type="NCBI Taxonomy" id="749634"/>
    <lineage>
        <taxon>Eukaryota</taxon>
        <taxon>Fungi</taxon>
        <taxon>Dikarya</taxon>
        <taxon>Ascomycota</taxon>
        <taxon>Pezizomycotina</taxon>
        <taxon>Dothideomycetes</taxon>
        <taxon>Pleosporomycetidae</taxon>
        <taxon>Pleosporales</taxon>
        <taxon>Pleosporineae</taxon>
        <taxon>Didymellaceae</taxon>
        <taxon>Didymella</taxon>
    </lineage>
</organism>
<dbReference type="AlphaFoldDB" id="A0A9W9DA89"/>